<dbReference type="InterPro" id="IPR023753">
    <property type="entry name" value="FAD/NAD-binding_dom"/>
</dbReference>
<keyword evidence="8" id="KW-1185">Reference proteome</keyword>
<dbReference type="RefSeq" id="WP_013899240.1">
    <property type="nucleotide sequence ID" value="NC_015676.1"/>
</dbReference>
<evidence type="ECO:0000256" key="1">
    <source>
        <dbReference type="ARBA" id="ARBA00007532"/>
    </source>
</evidence>
<gene>
    <name evidence="7" type="ordered locus">Mzhil_1970</name>
</gene>
<dbReference type="InterPro" id="IPR004099">
    <property type="entry name" value="Pyr_nucl-diS_OxRdtase_dimer"/>
</dbReference>
<protein>
    <submittedName>
        <fullName evidence="7">FAD-dependent pyridine nucleotide-disulfide oxidoreductase</fullName>
    </submittedName>
</protein>
<keyword evidence="4" id="KW-0520">NAD</keyword>
<dbReference type="Gene3D" id="3.30.390.30">
    <property type="match status" value="1"/>
</dbReference>
<dbReference type="PRINTS" id="PR00368">
    <property type="entry name" value="FADPNR"/>
</dbReference>
<dbReference type="HOGENOM" id="CLU_016755_1_2_2"/>
<dbReference type="GO" id="GO:0004148">
    <property type="term" value="F:dihydrolipoyl dehydrogenase (NADH) activity"/>
    <property type="evidence" value="ECO:0007669"/>
    <property type="project" value="TreeGrafter"/>
</dbReference>
<evidence type="ECO:0000313" key="7">
    <source>
        <dbReference type="EMBL" id="AEH61804.1"/>
    </source>
</evidence>
<dbReference type="PIRSF" id="PIRSF000350">
    <property type="entry name" value="Mercury_reductase_MerA"/>
    <property type="match status" value="1"/>
</dbReference>
<dbReference type="GO" id="GO:0006103">
    <property type="term" value="P:2-oxoglutarate metabolic process"/>
    <property type="evidence" value="ECO:0007669"/>
    <property type="project" value="TreeGrafter"/>
</dbReference>
<evidence type="ECO:0000256" key="3">
    <source>
        <dbReference type="ARBA" id="ARBA00022827"/>
    </source>
</evidence>
<dbReference type="Pfam" id="PF07992">
    <property type="entry name" value="Pyr_redox_2"/>
    <property type="match status" value="1"/>
</dbReference>
<keyword evidence="3" id="KW-0274">FAD</keyword>
<evidence type="ECO:0000313" key="8">
    <source>
        <dbReference type="Proteomes" id="UP000006622"/>
    </source>
</evidence>
<dbReference type="SUPFAM" id="SSF55424">
    <property type="entry name" value="FAD/NAD-linked reductases, dimerisation (C-terminal) domain"/>
    <property type="match status" value="1"/>
</dbReference>
<organism evidence="7 8">
    <name type="scientific">Methanosalsum zhilinae (strain DSM 4017 / NBRC 107636 / OCM 62 / WeN5)</name>
    <name type="common">Methanohalophilus zhilinae</name>
    <dbReference type="NCBI Taxonomy" id="679901"/>
    <lineage>
        <taxon>Archaea</taxon>
        <taxon>Methanobacteriati</taxon>
        <taxon>Methanobacteriota</taxon>
        <taxon>Stenosarchaea group</taxon>
        <taxon>Methanomicrobia</taxon>
        <taxon>Methanosarcinales</taxon>
        <taxon>Methanosarcinaceae</taxon>
        <taxon>Methanosalsum</taxon>
    </lineage>
</organism>
<dbReference type="OrthoDB" id="27922at2157"/>
<dbReference type="NCBIfam" id="NF004947">
    <property type="entry name" value="PRK06292.2-5"/>
    <property type="match status" value="1"/>
</dbReference>
<dbReference type="PRINTS" id="PR00411">
    <property type="entry name" value="PNDRDTASEI"/>
</dbReference>
<dbReference type="KEGG" id="mzh:Mzhil_1970"/>
<evidence type="ECO:0000259" key="5">
    <source>
        <dbReference type="Pfam" id="PF02852"/>
    </source>
</evidence>
<feature type="domain" description="Pyridine nucleotide-disulphide oxidoreductase dimerisation" evidence="5">
    <location>
        <begin position="344"/>
        <end position="454"/>
    </location>
</feature>
<comment type="similarity">
    <text evidence="1">Belongs to the class-I pyridine nucleotide-disulfide oxidoreductase family.</text>
</comment>
<dbReference type="Pfam" id="PF02852">
    <property type="entry name" value="Pyr_redox_dim"/>
    <property type="match status" value="1"/>
</dbReference>
<dbReference type="InterPro" id="IPR001100">
    <property type="entry name" value="Pyr_nuc-diS_OxRdtase"/>
</dbReference>
<dbReference type="InterPro" id="IPR036188">
    <property type="entry name" value="FAD/NAD-bd_sf"/>
</dbReference>
<dbReference type="GeneID" id="10823615"/>
<dbReference type="Gene3D" id="3.50.50.60">
    <property type="entry name" value="FAD/NAD(P)-binding domain"/>
    <property type="match status" value="2"/>
</dbReference>
<dbReference type="SUPFAM" id="SSF51905">
    <property type="entry name" value="FAD/NAD(P)-binding domain"/>
    <property type="match status" value="1"/>
</dbReference>
<dbReference type="InterPro" id="IPR050151">
    <property type="entry name" value="Class-I_Pyr_Nuc-Dis_Oxidored"/>
</dbReference>
<sequence>MNKYDLIVVGTGSAMNYIDHILQDHPEMKIAVIDRDEPGGICLTRACIPSKLLLYPAELIRNVQRSAEFGIDARIENIDFRQVMEDMRGKIGEDIELIRQSLIHSDDVDYFRETAEFVAPYTMKVGDQTISAEKIFLCTGSRPSVPPVKGLDKVNYHTSDSIINLTERPSSILIIGGGYVAAEYGHFFSSMGTQVTIAGRNPFLLSGEEREISVLARKVMSGYMDIWTNHEIVEIEDAGDGQKKTVARDRDTGDHKEIIVDEILVATGRIPNSDILHPDKGGIDTDDSGWIKVNEYLETSMENVWAMGDCNGKYLFKHVGNYESMVVYYNAFKNKKIKADYHAVPHAVFSHPEIAGVGMAENEAISAYGRDNVIIGFSRFEDTAKGQAMKVRDYFVKVILTKDGRIVGAHIIGPQASVLIHEIIPLMYTLTRSADPIMRCIDIHPSLSEVVRRAFYSLAKPEHYHHMLEHMGLEG</sequence>
<dbReference type="InterPro" id="IPR016156">
    <property type="entry name" value="FAD/NAD-linked_Rdtase_dimer_sf"/>
</dbReference>
<dbReference type="EMBL" id="CP002101">
    <property type="protein sequence ID" value="AEH61804.1"/>
    <property type="molecule type" value="Genomic_DNA"/>
</dbReference>
<evidence type="ECO:0000256" key="4">
    <source>
        <dbReference type="ARBA" id="ARBA00023027"/>
    </source>
</evidence>
<evidence type="ECO:0000259" key="6">
    <source>
        <dbReference type="Pfam" id="PF07992"/>
    </source>
</evidence>
<name>F7XMF0_METZD</name>
<dbReference type="AlphaFoldDB" id="F7XMF0"/>
<keyword evidence="2" id="KW-0285">Flavoprotein</keyword>
<dbReference type="GO" id="GO:0050660">
    <property type="term" value="F:flavin adenine dinucleotide binding"/>
    <property type="evidence" value="ECO:0007669"/>
    <property type="project" value="TreeGrafter"/>
</dbReference>
<proteinExistence type="inferred from homology"/>
<dbReference type="PANTHER" id="PTHR22912:SF151">
    <property type="entry name" value="DIHYDROLIPOYL DEHYDROGENASE, MITOCHONDRIAL"/>
    <property type="match status" value="1"/>
</dbReference>
<feature type="domain" description="FAD/NAD(P)-binding" evidence="6">
    <location>
        <begin position="4"/>
        <end position="316"/>
    </location>
</feature>
<evidence type="ECO:0000256" key="2">
    <source>
        <dbReference type="ARBA" id="ARBA00022630"/>
    </source>
</evidence>
<reference evidence="7" key="1">
    <citation type="submission" date="2010-07" db="EMBL/GenBank/DDBJ databases">
        <title>The complete genome of Methanosalsum zhilinae DSM 4017.</title>
        <authorList>
            <consortium name="US DOE Joint Genome Institute (JGI-PGF)"/>
            <person name="Lucas S."/>
            <person name="Copeland A."/>
            <person name="Lapidus A."/>
            <person name="Glavina del Rio T."/>
            <person name="Dalin E."/>
            <person name="Tice H."/>
            <person name="Bruce D."/>
            <person name="Goodwin L."/>
            <person name="Pitluck S."/>
            <person name="Kyrpides N."/>
            <person name="Mavromatis K."/>
            <person name="Ovchinnikova G."/>
            <person name="Daligault H."/>
            <person name="Detter J.C."/>
            <person name="Han C."/>
            <person name="Tapia R."/>
            <person name="Larimer F."/>
            <person name="Land M."/>
            <person name="Hauser L."/>
            <person name="Markowitz V."/>
            <person name="Cheng J.-F."/>
            <person name="Hugenholtz P."/>
            <person name="Woyke T."/>
            <person name="Wu D."/>
            <person name="Spring S."/>
            <person name="Schueler E."/>
            <person name="Brambilla E."/>
            <person name="Klenk H.-P."/>
            <person name="Eisen J.A."/>
        </authorList>
    </citation>
    <scope>NUCLEOTIDE SEQUENCE</scope>
    <source>
        <strain evidence="7">DSM 4017</strain>
    </source>
</reference>
<dbReference type="PANTHER" id="PTHR22912">
    <property type="entry name" value="DISULFIDE OXIDOREDUCTASE"/>
    <property type="match status" value="1"/>
</dbReference>
<dbReference type="Proteomes" id="UP000006622">
    <property type="component" value="Chromosome"/>
</dbReference>
<accession>F7XMF0</accession>
<dbReference type="STRING" id="679901.Mzhil_1970"/>